<protein>
    <submittedName>
        <fullName evidence="1">Ovule protein</fullName>
    </submittedName>
</protein>
<sequence>MYMFFILKQTTLFKIKVGCFPKIEFTQFLPIVYLTCRVSRGHSKTKIPVRIPKKVWAKSS</sequence>
<accession>A0A0K0ETS2</accession>
<proteinExistence type="predicted"/>
<dbReference type="AlphaFoldDB" id="A0A0K0ETS2"/>
<name>A0A0K0ETS2_STRER</name>
<dbReference type="WBParaSite" id="SSTP_0001284800.1">
    <property type="protein sequence ID" value="SSTP_0001284800.1"/>
    <property type="gene ID" value="SSTP_0001284800"/>
</dbReference>
<organism evidence="1">
    <name type="scientific">Strongyloides stercoralis</name>
    <name type="common">Threadworm</name>
    <dbReference type="NCBI Taxonomy" id="6248"/>
    <lineage>
        <taxon>Eukaryota</taxon>
        <taxon>Metazoa</taxon>
        <taxon>Ecdysozoa</taxon>
        <taxon>Nematoda</taxon>
        <taxon>Chromadorea</taxon>
        <taxon>Rhabditida</taxon>
        <taxon>Tylenchina</taxon>
        <taxon>Panagrolaimomorpha</taxon>
        <taxon>Strongyloidoidea</taxon>
        <taxon>Strongyloididae</taxon>
        <taxon>Strongyloides</taxon>
    </lineage>
</organism>
<reference evidence="1" key="1">
    <citation type="submission" date="2015-08" db="UniProtKB">
        <authorList>
            <consortium name="WormBaseParasite"/>
        </authorList>
    </citation>
    <scope>IDENTIFICATION</scope>
</reference>
<evidence type="ECO:0000313" key="1">
    <source>
        <dbReference type="WBParaSite" id="SSTP_0001284800.1"/>
    </source>
</evidence>